<keyword evidence="2" id="KW-1185">Reference proteome</keyword>
<gene>
    <name evidence="1" type="ORF">N7496_011893</name>
</gene>
<name>A0A9W9RFZ1_9EURO</name>
<comment type="caution">
    <text evidence="1">The sequence shown here is derived from an EMBL/GenBank/DDBJ whole genome shotgun (WGS) entry which is preliminary data.</text>
</comment>
<proteinExistence type="predicted"/>
<sequence length="81" mass="8911">MHLPGANELPPVEGTVYLAATRNGEVKGKINAISIFFTTLHSLPPASHIVYPHLSFAVRQHQSQSTVESWTLKPYSNLNSL</sequence>
<organism evidence="1 2">
    <name type="scientific">Penicillium cataractarum</name>
    <dbReference type="NCBI Taxonomy" id="2100454"/>
    <lineage>
        <taxon>Eukaryota</taxon>
        <taxon>Fungi</taxon>
        <taxon>Dikarya</taxon>
        <taxon>Ascomycota</taxon>
        <taxon>Pezizomycotina</taxon>
        <taxon>Eurotiomycetes</taxon>
        <taxon>Eurotiomycetidae</taxon>
        <taxon>Eurotiales</taxon>
        <taxon>Aspergillaceae</taxon>
        <taxon>Penicillium</taxon>
    </lineage>
</organism>
<accession>A0A9W9RFZ1</accession>
<dbReference type="RefSeq" id="XP_056550766.1">
    <property type="nucleotide sequence ID" value="XM_056704806.1"/>
</dbReference>
<reference evidence="1" key="1">
    <citation type="submission" date="2022-11" db="EMBL/GenBank/DDBJ databases">
        <authorList>
            <person name="Petersen C."/>
        </authorList>
    </citation>
    <scope>NUCLEOTIDE SEQUENCE</scope>
    <source>
        <strain evidence="1">IBT 29864</strain>
    </source>
</reference>
<protein>
    <submittedName>
        <fullName evidence="1">Uncharacterized protein</fullName>
    </submittedName>
</protein>
<reference evidence="1" key="2">
    <citation type="journal article" date="2023" name="IMA Fungus">
        <title>Comparative genomic study of the Penicillium genus elucidates a diverse pangenome and 15 lateral gene transfer events.</title>
        <authorList>
            <person name="Petersen C."/>
            <person name="Sorensen T."/>
            <person name="Nielsen M.R."/>
            <person name="Sondergaard T.E."/>
            <person name="Sorensen J.L."/>
            <person name="Fitzpatrick D.A."/>
            <person name="Frisvad J.C."/>
            <person name="Nielsen K.L."/>
        </authorList>
    </citation>
    <scope>NUCLEOTIDE SEQUENCE</scope>
    <source>
        <strain evidence="1">IBT 29864</strain>
    </source>
</reference>
<dbReference type="GeneID" id="81443985"/>
<evidence type="ECO:0000313" key="1">
    <source>
        <dbReference type="EMBL" id="KAJ5359480.1"/>
    </source>
</evidence>
<dbReference type="Proteomes" id="UP001147782">
    <property type="component" value="Unassembled WGS sequence"/>
</dbReference>
<dbReference type="EMBL" id="JAPZBS010000009">
    <property type="protein sequence ID" value="KAJ5359480.1"/>
    <property type="molecule type" value="Genomic_DNA"/>
</dbReference>
<dbReference type="AlphaFoldDB" id="A0A9W9RFZ1"/>
<evidence type="ECO:0000313" key="2">
    <source>
        <dbReference type="Proteomes" id="UP001147782"/>
    </source>
</evidence>